<protein>
    <recommendedName>
        <fullName evidence="3">R3H domain-containing protein</fullName>
    </recommendedName>
</protein>
<keyword evidence="2" id="KW-1185">Reference proteome</keyword>
<evidence type="ECO:0008006" key="3">
    <source>
        <dbReference type="Google" id="ProtNLM"/>
    </source>
</evidence>
<dbReference type="EMBL" id="CAJNOC010000122">
    <property type="protein sequence ID" value="CAF0717021.1"/>
    <property type="molecule type" value="Genomic_DNA"/>
</dbReference>
<evidence type="ECO:0000313" key="2">
    <source>
        <dbReference type="Proteomes" id="UP000663879"/>
    </source>
</evidence>
<gene>
    <name evidence="1" type="ORF">OXX778_LOCUS1771</name>
</gene>
<evidence type="ECO:0000313" key="1">
    <source>
        <dbReference type="EMBL" id="CAF0717021.1"/>
    </source>
</evidence>
<name>A0A813M3Z6_9BILA</name>
<accession>A0A813M3Z6</accession>
<reference evidence="1" key="1">
    <citation type="submission" date="2021-02" db="EMBL/GenBank/DDBJ databases">
        <authorList>
            <person name="Nowell W R."/>
        </authorList>
    </citation>
    <scope>NUCLEOTIDE SEQUENCE</scope>
    <source>
        <strain evidence="1">Ploen Becks lab</strain>
    </source>
</reference>
<dbReference type="Proteomes" id="UP000663879">
    <property type="component" value="Unassembled WGS sequence"/>
</dbReference>
<dbReference type="AlphaFoldDB" id="A0A813M3Z6"/>
<sequence length="277" mass="31597">MSDDKESTALQIINGPIENLIDFLKEKNILRKKPIICPKCNRLTYWSKRSSVSDKHSWRCCTIQYSIRTNSFCGLFDIPLFKLISIIYFWALQLCQIDIKLSIGVSIPVINRCFKFLRAVCVKSEVCASEVDEVVEVVENVEVCASGVDEVVEVVENVEVCASEVDEVVEVVENVEIIELTCLYLSDVESEIFDYAINSIVESIKNKIYPSYSFRSCLTNDQRKKIHELSTEDISETDSLSQALSNIRLESYPRDEHVAEVINKIPIKRGKGRPRKN</sequence>
<organism evidence="1 2">
    <name type="scientific">Brachionus calyciflorus</name>
    <dbReference type="NCBI Taxonomy" id="104777"/>
    <lineage>
        <taxon>Eukaryota</taxon>
        <taxon>Metazoa</taxon>
        <taxon>Spiralia</taxon>
        <taxon>Gnathifera</taxon>
        <taxon>Rotifera</taxon>
        <taxon>Eurotatoria</taxon>
        <taxon>Monogononta</taxon>
        <taxon>Pseudotrocha</taxon>
        <taxon>Ploima</taxon>
        <taxon>Brachionidae</taxon>
        <taxon>Brachionus</taxon>
    </lineage>
</organism>
<proteinExistence type="predicted"/>
<comment type="caution">
    <text evidence="1">The sequence shown here is derived from an EMBL/GenBank/DDBJ whole genome shotgun (WGS) entry which is preliminary data.</text>
</comment>